<dbReference type="AlphaFoldDB" id="A0A8T0DLK2"/>
<accession>A0A8T0DLK2</accession>
<gene>
    <name evidence="1" type="ORF">P879_03665</name>
</gene>
<dbReference type="Proteomes" id="UP000699462">
    <property type="component" value="Unassembled WGS sequence"/>
</dbReference>
<keyword evidence="2" id="KW-1185">Reference proteome</keyword>
<sequence>MDTTNVLTAKAIKPKLAFRMEHCEQLMVDVSVSDKIELPSRSAYAISPTFSIADILKPSSQAHPSVQMDLLSTNTNGNLSINGHVTKRDCVSNEACSVRMDPGPALNFSNKNTTIE</sequence>
<evidence type="ECO:0000313" key="2">
    <source>
        <dbReference type="Proteomes" id="UP000699462"/>
    </source>
</evidence>
<reference evidence="1 2" key="1">
    <citation type="submission" date="2019-07" db="EMBL/GenBank/DDBJ databases">
        <title>Annotation for the trematode Paragonimus westermani.</title>
        <authorList>
            <person name="Choi Y.-J."/>
        </authorList>
    </citation>
    <scope>NUCLEOTIDE SEQUENCE [LARGE SCALE GENOMIC DNA]</scope>
    <source>
        <strain evidence="1">180907_Pwestermani</strain>
    </source>
</reference>
<organism evidence="1 2">
    <name type="scientific">Paragonimus westermani</name>
    <dbReference type="NCBI Taxonomy" id="34504"/>
    <lineage>
        <taxon>Eukaryota</taxon>
        <taxon>Metazoa</taxon>
        <taxon>Spiralia</taxon>
        <taxon>Lophotrochozoa</taxon>
        <taxon>Platyhelminthes</taxon>
        <taxon>Trematoda</taxon>
        <taxon>Digenea</taxon>
        <taxon>Plagiorchiida</taxon>
        <taxon>Troglotremata</taxon>
        <taxon>Troglotrematidae</taxon>
        <taxon>Paragonimus</taxon>
    </lineage>
</organism>
<protein>
    <submittedName>
        <fullName evidence="1">Uncharacterized protein</fullName>
    </submittedName>
</protein>
<dbReference type="EMBL" id="JTDF01002724">
    <property type="protein sequence ID" value="KAF8568510.1"/>
    <property type="molecule type" value="Genomic_DNA"/>
</dbReference>
<dbReference type="OrthoDB" id="10410534at2759"/>
<comment type="caution">
    <text evidence="1">The sequence shown here is derived from an EMBL/GenBank/DDBJ whole genome shotgun (WGS) entry which is preliminary data.</text>
</comment>
<name>A0A8T0DLK2_9TREM</name>
<evidence type="ECO:0000313" key="1">
    <source>
        <dbReference type="EMBL" id="KAF8568510.1"/>
    </source>
</evidence>
<proteinExistence type="predicted"/>